<dbReference type="EMBL" id="PGOL01000553">
    <property type="protein sequence ID" value="PKI68483.1"/>
    <property type="molecule type" value="Genomic_DNA"/>
</dbReference>
<dbReference type="AlphaFoldDB" id="A0A218W8I3"/>
<accession>A0A218W8I3</accession>
<name>A0A218W8I3_PUNGR</name>
<dbReference type="Proteomes" id="UP000197138">
    <property type="component" value="Unassembled WGS sequence"/>
</dbReference>
<reference evidence="3" key="1">
    <citation type="journal article" date="2017" name="Plant J.">
        <title>The pomegranate (Punica granatum L.) genome and the genomics of punicalagin biosynthesis.</title>
        <authorList>
            <person name="Qin G."/>
            <person name="Xu C."/>
            <person name="Ming R."/>
            <person name="Tang H."/>
            <person name="Guyot R."/>
            <person name="Kramer E.M."/>
            <person name="Hu Y."/>
            <person name="Yi X."/>
            <person name="Qi Y."/>
            <person name="Xu X."/>
            <person name="Gao Z."/>
            <person name="Pan H."/>
            <person name="Jian J."/>
            <person name="Tian Y."/>
            <person name="Yue Z."/>
            <person name="Xu Y."/>
        </authorList>
    </citation>
    <scope>NUCLEOTIDE SEQUENCE [LARGE SCALE GENOMIC DNA]</scope>
    <source>
        <strain evidence="3">cv. Dabenzi</strain>
    </source>
</reference>
<comment type="caution">
    <text evidence="1">The sequence shown here is derived from an EMBL/GenBank/DDBJ whole genome shotgun (WGS) entry which is preliminary data.</text>
</comment>
<evidence type="ECO:0000313" key="1">
    <source>
        <dbReference type="EMBL" id="OWM68501.1"/>
    </source>
</evidence>
<evidence type="ECO:0000313" key="2">
    <source>
        <dbReference type="EMBL" id="PKI68483.1"/>
    </source>
</evidence>
<sequence length="108" mass="11532">MLDGDASVYVGIADDKCLVRSLSPTVSCDSIGEQLLEICVLEANVNPGARCRSMAIGSFRGGQGSIFPATPLNLEGDDCVDAEMPSGSLSCLRLWLRRGYLIVGHFPR</sequence>
<keyword evidence="4" id="KW-1185">Reference proteome</keyword>
<reference evidence="1" key="2">
    <citation type="submission" date="2017-06" db="EMBL/GenBank/DDBJ databases">
        <title>The pomegranate genome and the genomics of punicalagin biosynthesis.</title>
        <authorList>
            <person name="Xu C."/>
        </authorList>
    </citation>
    <scope>NUCLEOTIDE SEQUENCE [LARGE SCALE GENOMIC DNA]</scope>
    <source>
        <tissue evidence="1">Fresh leaf</tissue>
    </source>
</reference>
<evidence type="ECO:0000313" key="4">
    <source>
        <dbReference type="Proteomes" id="UP000233551"/>
    </source>
</evidence>
<proteinExistence type="predicted"/>
<protein>
    <submittedName>
        <fullName evidence="1">Uncharacterized protein</fullName>
    </submittedName>
</protein>
<dbReference type="Proteomes" id="UP000233551">
    <property type="component" value="Unassembled WGS sequence"/>
</dbReference>
<gene>
    <name evidence="1" type="ORF">CDL15_Pgr023466</name>
    <name evidence="2" type="ORF">CRG98_011121</name>
</gene>
<dbReference type="EMBL" id="MTKT01004950">
    <property type="protein sequence ID" value="OWM68501.1"/>
    <property type="molecule type" value="Genomic_DNA"/>
</dbReference>
<reference evidence="2 4" key="3">
    <citation type="submission" date="2017-11" db="EMBL/GenBank/DDBJ databases">
        <title>De-novo sequencing of pomegranate (Punica granatum L.) genome.</title>
        <authorList>
            <person name="Akparov Z."/>
            <person name="Amiraslanov A."/>
            <person name="Hajiyeva S."/>
            <person name="Abbasov M."/>
            <person name="Kaur K."/>
            <person name="Hamwieh A."/>
            <person name="Solovyev V."/>
            <person name="Salamov A."/>
            <person name="Braich B."/>
            <person name="Kosarev P."/>
            <person name="Mahmoud A."/>
            <person name="Hajiyev E."/>
            <person name="Babayeva S."/>
            <person name="Izzatullayeva V."/>
            <person name="Mammadov A."/>
            <person name="Mammadov A."/>
            <person name="Sharifova S."/>
            <person name="Ojaghi J."/>
            <person name="Eynullazada K."/>
            <person name="Bayramov B."/>
            <person name="Abdulazimova A."/>
            <person name="Shahmuradov I."/>
        </authorList>
    </citation>
    <scope>NUCLEOTIDE SEQUENCE [LARGE SCALE GENOMIC DNA]</scope>
    <source>
        <strain evidence="2">AG2017</strain>
        <strain evidence="4">cv. AG2017</strain>
        <tissue evidence="2">Leaf</tissue>
    </source>
</reference>
<evidence type="ECO:0000313" key="3">
    <source>
        <dbReference type="Proteomes" id="UP000197138"/>
    </source>
</evidence>
<organism evidence="1 3">
    <name type="scientific">Punica granatum</name>
    <name type="common">Pomegranate</name>
    <dbReference type="NCBI Taxonomy" id="22663"/>
    <lineage>
        <taxon>Eukaryota</taxon>
        <taxon>Viridiplantae</taxon>
        <taxon>Streptophyta</taxon>
        <taxon>Embryophyta</taxon>
        <taxon>Tracheophyta</taxon>
        <taxon>Spermatophyta</taxon>
        <taxon>Magnoliopsida</taxon>
        <taxon>eudicotyledons</taxon>
        <taxon>Gunneridae</taxon>
        <taxon>Pentapetalae</taxon>
        <taxon>rosids</taxon>
        <taxon>malvids</taxon>
        <taxon>Myrtales</taxon>
        <taxon>Lythraceae</taxon>
        <taxon>Punica</taxon>
    </lineage>
</organism>